<comment type="caution">
    <text evidence="1">The sequence shown here is derived from an EMBL/GenBank/DDBJ whole genome shotgun (WGS) entry which is preliminary data.</text>
</comment>
<protein>
    <recommendedName>
        <fullName evidence="3">Excreted virulence factor EspC, type VII ESX diderm</fullName>
    </recommendedName>
</protein>
<dbReference type="EMBL" id="JBHTEY010000004">
    <property type="protein sequence ID" value="MFC7614405.1"/>
    <property type="molecule type" value="Genomic_DNA"/>
</dbReference>
<name>A0ABW2TKX3_9PSEU</name>
<accession>A0ABW2TKX3</accession>
<evidence type="ECO:0000313" key="1">
    <source>
        <dbReference type="EMBL" id="MFC7614405.1"/>
    </source>
</evidence>
<proteinExistence type="predicted"/>
<dbReference type="Proteomes" id="UP001596512">
    <property type="component" value="Unassembled WGS sequence"/>
</dbReference>
<reference evidence="2" key="1">
    <citation type="journal article" date="2019" name="Int. J. Syst. Evol. Microbiol.">
        <title>The Global Catalogue of Microorganisms (GCM) 10K type strain sequencing project: providing services to taxonomists for standard genome sequencing and annotation.</title>
        <authorList>
            <consortium name="The Broad Institute Genomics Platform"/>
            <consortium name="The Broad Institute Genome Sequencing Center for Infectious Disease"/>
            <person name="Wu L."/>
            <person name="Ma J."/>
        </authorList>
    </citation>
    <scope>NUCLEOTIDE SEQUENCE [LARGE SCALE GENOMIC DNA]</scope>
    <source>
        <strain evidence="2">JCM 17695</strain>
    </source>
</reference>
<organism evidence="1 2">
    <name type="scientific">Actinokineospora soli</name>
    <dbReference type="NCBI Taxonomy" id="1048753"/>
    <lineage>
        <taxon>Bacteria</taxon>
        <taxon>Bacillati</taxon>
        <taxon>Actinomycetota</taxon>
        <taxon>Actinomycetes</taxon>
        <taxon>Pseudonocardiales</taxon>
        <taxon>Pseudonocardiaceae</taxon>
        <taxon>Actinokineospora</taxon>
    </lineage>
</organism>
<gene>
    <name evidence="1" type="ORF">ACFQV2_13620</name>
</gene>
<evidence type="ECO:0000313" key="2">
    <source>
        <dbReference type="Proteomes" id="UP001596512"/>
    </source>
</evidence>
<keyword evidence="2" id="KW-1185">Reference proteome</keyword>
<evidence type="ECO:0008006" key="3">
    <source>
        <dbReference type="Google" id="ProtNLM"/>
    </source>
</evidence>
<sequence length="103" mass="10464">MADYPTTATSFTDALLAFTSIGFEANAAYAMQGLAAATAHTGDPTKAAHLLGAAAAILTRTGNTNTAFTPIAAQAESLARTALGDDEFERTFSAGLSDHALTP</sequence>